<name>A0ABY7TY30_9SPHN</name>
<feature type="transmembrane region" description="Helical" evidence="10">
    <location>
        <begin position="172"/>
        <end position="190"/>
    </location>
</feature>
<keyword evidence="5" id="KW-0813">Transport</keyword>
<dbReference type="PANTHER" id="PTHR36122:SF2">
    <property type="entry name" value="NICOTINAMIDE RIBOSIDE TRANSPORTER PNUC"/>
    <property type="match status" value="1"/>
</dbReference>
<dbReference type="InterPro" id="IPR006419">
    <property type="entry name" value="NMN_transpt_PnuC"/>
</dbReference>
<keyword evidence="6" id="KW-1003">Cell membrane</keyword>
<evidence type="ECO:0000256" key="8">
    <source>
        <dbReference type="ARBA" id="ARBA00022989"/>
    </source>
</evidence>
<evidence type="ECO:0000256" key="4">
    <source>
        <dbReference type="ARBA" id="ARBA00017522"/>
    </source>
</evidence>
<comment type="function">
    <text evidence="1">Required for nicotinamide riboside transport across the inner membrane.</text>
</comment>
<accession>A0ABY7TY30</accession>
<organism evidence="11 12">
    <name type="scientific">Novosphingobium humi</name>
    <dbReference type="NCBI Taxonomy" id="2282397"/>
    <lineage>
        <taxon>Bacteria</taxon>
        <taxon>Pseudomonadati</taxon>
        <taxon>Pseudomonadota</taxon>
        <taxon>Alphaproteobacteria</taxon>
        <taxon>Sphingomonadales</taxon>
        <taxon>Sphingomonadaceae</taxon>
        <taxon>Novosphingobium</taxon>
    </lineage>
</organism>
<comment type="subcellular location">
    <subcellularLocation>
        <location evidence="2">Cell membrane</location>
        <topology evidence="2">Multi-pass membrane protein</topology>
    </subcellularLocation>
</comment>
<evidence type="ECO:0000256" key="3">
    <source>
        <dbReference type="ARBA" id="ARBA00006669"/>
    </source>
</evidence>
<comment type="similarity">
    <text evidence="3">Belongs to the nicotinamide ribonucleoside (NR) uptake permease (TC 4.B.1) family.</text>
</comment>
<keyword evidence="8 10" id="KW-1133">Transmembrane helix</keyword>
<feature type="transmembrane region" description="Helical" evidence="10">
    <location>
        <begin position="94"/>
        <end position="116"/>
    </location>
</feature>
<feature type="transmembrane region" description="Helical" evidence="10">
    <location>
        <begin position="6"/>
        <end position="25"/>
    </location>
</feature>
<keyword evidence="12" id="KW-1185">Reference proteome</keyword>
<evidence type="ECO:0000256" key="9">
    <source>
        <dbReference type="ARBA" id="ARBA00023136"/>
    </source>
</evidence>
<keyword evidence="7 10" id="KW-0812">Transmembrane</keyword>
<proteinExistence type="inferred from homology"/>
<feature type="transmembrane region" description="Helical" evidence="10">
    <location>
        <begin position="55"/>
        <end position="73"/>
    </location>
</feature>
<keyword evidence="9 10" id="KW-0472">Membrane</keyword>
<dbReference type="NCBIfam" id="TIGR01528">
    <property type="entry name" value="NMN_trans_PnuC"/>
    <property type="match status" value="1"/>
</dbReference>
<evidence type="ECO:0000313" key="11">
    <source>
        <dbReference type="EMBL" id="WCT77888.1"/>
    </source>
</evidence>
<evidence type="ECO:0000256" key="2">
    <source>
        <dbReference type="ARBA" id="ARBA00004651"/>
    </source>
</evidence>
<evidence type="ECO:0000256" key="10">
    <source>
        <dbReference type="SAM" id="Phobius"/>
    </source>
</evidence>
<dbReference type="Proteomes" id="UP001218231">
    <property type="component" value="Chromosome"/>
</dbReference>
<evidence type="ECO:0000256" key="6">
    <source>
        <dbReference type="ARBA" id="ARBA00022475"/>
    </source>
</evidence>
<dbReference type="RefSeq" id="WP_273618240.1">
    <property type="nucleotide sequence ID" value="NZ_CP117417.1"/>
</dbReference>
<dbReference type="Pfam" id="PF04973">
    <property type="entry name" value="NMN_transporter"/>
    <property type="match status" value="1"/>
</dbReference>
<reference evidence="11 12" key="1">
    <citation type="submission" date="2023-02" db="EMBL/GenBank/DDBJ databases">
        <title>Genome sequence of Novosphingobium humi KACC 19094.</title>
        <authorList>
            <person name="Kim S."/>
            <person name="Heo J."/>
            <person name="Kwon S.-W."/>
        </authorList>
    </citation>
    <scope>NUCLEOTIDE SEQUENCE [LARGE SCALE GENOMIC DNA]</scope>
    <source>
        <strain evidence="11 12">KACC 19094</strain>
    </source>
</reference>
<sequence>MDESWYSTLEWVAAALGLVNIALLVRRSIWNYAFGMAMVAIYVFVFLEKRLYAESGLQVFFFCAQGWGWWLWAKSRRAPSKGERDEVPVGWLSPFSRIVWALVTAALSLNLGWALARFTNAAMPFADSAVTGASVAAQILLGLRRTENWVLWIAIDVASVALYINRGLYPTAALYVGFLVLSVLGLREWMKAGRA</sequence>
<gene>
    <name evidence="11" type="primary">pnuC</name>
    <name evidence="11" type="ORF">PQ457_02625</name>
</gene>
<evidence type="ECO:0000256" key="1">
    <source>
        <dbReference type="ARBA" id="ARBA00002672"/>
    </source>
</evidence>
<dbReference type="EMBL" id="CP117417">
    <property type="protein sequence ID" value="WCT77888.1"/>
    <property type="molecule type" value="Genomic_DNA"/>
</dbReference>
<evidence type="ECO:0000256" key="5">
    <source>
        <dbReference type="ARBA" id="ARBA00022448"/>
    </source>
</evidence>
<feature type="transmembrane region" description="Helical" evidence="10">
    <location>
        <begin position="32"/>
        <end position="49"/>
    </location>
</feature>
<protein>
    <recommendedName>
        <fullName evidence="4">Nicotinamide riboside transporter PnuC</fullName>
    </recommendedName>
</protein>
<evidence type="ECO:0000256" key="7">
    <source>
        <dbReference type="ARBA" id="ARBA00022692"/>
    </source>
</evidence>
<dbReference type="PANTHER" id="PTHR36122">
    <property type="entry name" value="NICOTINAMIDE RIBOSIDE TRANSPORTER PNUC"/>
    <property type="match status" value="1"/>
</dbReference>
<evidence type="ECO:0000313" key="12">
    <source>
        <dbReference type="Proteomes" id="UP001218231"/>
    </source>
</evidence>